<dbReference type="AlphaFoldDB" id="A0AAV3RP50"/>
<dbReference type="Proteomes" id="UP001454036">
    <property type="component" value="Unassembled WGS sequence"/>
</dbReference>
<reference evidence="2 3" key="1">
    <citation type="submission" date="2024-01" db="EMBL/GenBank/DDBJ databases">
        <title>The complete chloroplast genome sequence of Lithospermum erythrorhizon: insights into the phylogenetic relationship among Boraginaceae species and the maternal lineages of purple gromwells.</title>
        <authorList>
            <person name="Okada T."/>
            <person name="Watanabe K."/>
        </authorList>
    </citation>
    <scope>NUCLEOTIDE SEQUENCE [LARGE SCALE GENOMIC DNA]</scope>
</reference>
<organism evidence="2 3">
    <name type="scientific">Lithospermum erythrorhizon</name>
    <name type="common">Purple gromwell</name>
    <name type="synonym">Lithospermum officinale var. erythrorhizon</name>
    <dbReference type="NCBI Taxonomy" id="34254"/>
    <lineage>
        <taxon>Eukaryota</taxon>
        <taxon>Viridiplantae</taxon>
        <taxon>Streptophyta</taxon>
        <taxon>Embryophyta</taxon>
        <taxon>Tracheophyta</taxon>
        <taxon>Spermatophyta</taxon>
        <taxon>Magnoliopsida</taxon>
        <taxon>eudicotyledons</taxon>
        <taxon>Gunneridae</taxon>
        <taxon>Pentapetalae</taxon>
        <taxon>asterids</taxon>
        <taxon>lamiids</taxon>
        <taxon>Boraginales</taxon>
        <taxon>Boraginaceae</taxon>
        <taxon>Boraginoideae</taxon>
        <taxon>Lithospermeae</taxon>
        <taxon>Lithospermum</taxon>
    </lineage>
</organism>
<evidence type="ECO:0000313" key="3">
    <source>
        <dbReference type="Proteomes" id="UP001454036"/>
    </source>
</evidence>
<comment type="caution">
    <text evidence="2">The sequence shown here is derived from an EMBL/GenBank/DDBJ whole genome shotgun (WGS) entry which is preliminary data.</text>
</comment>
<evidence type="ECO:0000313" key="2">
    <source>
        <dbReference type="EMBL" id="GAA0183468.1"/>
    </source>
</evidence>
<feature type="compositionally biased region" description="Polar residues" evidence="1">
    <location>
        <begin position="1"/>
        <end position="18"/>
    </location>
</feature>
<dbReference type="EMBL" id="BAABME010011250">
    <property type="protein sequence ID" value="GAA0183468.1"/>
    <property type="molecule type" value="Genomic_DNA"/>
</dbReference>
<proteinExistence type="predicted"/>
<accession>A0AAV3RP50</accession>
<feature type="region of interest" description="Disordered" evidence="1">
    <location>
        <begin position="67"/>
        <end position="142"/>
    </location>
</feature>
<feature type="region of interest" description="Disordered" evidence="1">
    <location>
        <begin position="1"/>
        <end position="29"/>
    </location>
</feature>
<sequence length="159" mass="16815">MSQPVSTQISPAVLTQASPPIASQPINKSPPNPTLCNPVLPVPNIHGGLCSNTDICKLPSASDDIVDGGVFQPSQPPVTFSTKPATTLPPKPHITEPANTTLAAPSQIPHLPTQPLAPETSLPKSSLLPPNQTLPRIQPKPHVQTPCMRQILQHFVVKP</sequence>
<protein>
    <submittedName>
        <fullName evidence="2">Uncharacterized protein</fullName>
    </submittedName>
</protein>
<evidence type="ECO:0000256" key="1">
    <source>
        <dbReference type="SAM" id="MobiDB-lite"/>
    </source>
</evidence>
<feature type="compositionally biased region" description="Polar residues" evidence="1">
    <location>
        <begin position="122"/>
        <end position="135"/>
    </location>
</feature>
<gene>
    <name evidence="2" type="ORF">LIER_30873</name>
</gene>
<name>A0AAV3RP50_LITER</name>
<keyword evidence="3" id="KW-1185">Reference proteome</keyword>